<dbReference type="PANTHER" id="PTHR33393">
    <property type="entry name" value="POLYGLUTAMINE SYNTHESIS ACCESSORY PROTEIN RV0574C-RELATED"/>
    <property type="match status" value="1"/>
</dbReference>
<dbReference type="AlphaFoldDB" id="A0A1F5FTZ6"/>
<sequence length="328" mass="36807">MKTSHFFLCLFAVTLVVLGYFEYRQQKVLNEQKPIPIITSLANSLLPIPKEKIKPEPITIMAVGDIMLGRSVNTKLQKQADFTFPFQKINSFFKNTDVVLANLESPFGENCPVTDTGMVFCADKNSVQGLKLLGVTHANLANNHINNQAKNGIELTNNILLQNKISSVGLSTGSGIIVSQIKNTKIAFLGLNDVPPYPKEINNLSKELLLKQLELATKSADIVIVSFHWGNEYQQKSKRQQELARLAVDNGADLIIGHHPHWAQEIEKYKDVPIFYSLGNFVFDQMWSKETRQGLVVKVVFENDKVSTYSALPIFINKDYQPETKTTP</sequence>
<dbReference type="PANTHER" id="PTHR33393:SF11">
    <property type="entry name" value="POLYGLUTAMINE SYNTHESIS ACCESSORY PROTEIN RV0574C-RELATED"/>
    <property type="match status" value="1"/>
</dbReference>
<evidence type="ECO:0000256" key="1">
    <source>
        <dbReference type="ARBA" id="ARBA00005662"/>
    </source>
</evidence>
<protein>
    <recommendedName>
        <fullName evidence="2">Capsule synthesis protein CapA domain-containing protein</fullName>
    </recommendedName>
</protein>
<dbReference type="SMART" id="SM00854">
    <property type="entry name" value="PGA_cap"/>
    <property type="match status" value="1"/>
</dbReference>
<proteinExistence type="inferred from homology"/>
<name>A0A1F5FTZ6_9BACT</name>
<dbReference type="Gene3D" id="3.60.21.10">
    <property type="match status" value="1"/>
</dbReference>
<accession>A0A1F5FTZ6</accession>
<evidence type="ECO:0000313" key="3">
    <source>
        <dbReference type="EMBL" id="OGD83087.1"/>
    </source>
</evidence>
<gene>
    <name evidence="3" type="ORF">A2572_04990</name>
</gene>
<dbReference type="CDD" id="cd07381">
    <property type="entry name" value="MPP_CapA"/>
    <property type="match status" value="1"/>
</dbReference>
<dbReference type="InterPro" id="IPR019079">
    <property type="entry name" value="Capsule_synth_CapA"/>
</dbReference>
<dbReference type="InterPro" id="IPR052169">
    <property type="entry name" value="CW_Biosynth-Accessory"/>
</dbReference>
<evidence type="ECO:0000313" key="4">
    <source>
        <dbReference type="Proteomes" id="UP000179237"/>
    </source>
</evidence>
<dbReference type="Pfam" id="PF09587">
    <property type="entry name" value="PGA_cap"/>
    <property type="match status" value="1"/>
</dbReference>
<comment type="caution">
    <text evidence="3">The sequence shown here is derived from an EMBL/GenBank/DDBJ whole genome shotgun (WGS) entry which is preliminary data.</text>
</comment>
<dbReference type="EMBL" id="MFAQ01000029">
    <property type="protein sequence ID" value="OGD83087.1"/>
    <property type="molecule type" value="Genomic_DNA"/>
</dbReference>
<evidence type="ECO:0000259" key="2">
    <source>
        <dbReference type="SMART" id="SM00854"/>
    </source>
</evidence>
<comment type="similarity">
    <text evidence="1">Belongs to the CapA family.</text>
</comment>
<organism evidence="3 4">
    <name type="scientific">Candidatus Collierbacteria bacterium RIFOXYD1_FULL_40_9</name>
    <dbReference type="NCBI Taxonomy" id="1817731"/>
    <lineage>
        <taxon>Bacteria</taxon>
        <taxon>Candidatus Collieribacteriota</taxon>
    </lineage>
</organism>
<dbReference type="Proteomes" id="UP000179237">
    <property type="component" value="Unassembled WGS sequence"/>
</dbReference>
<feature type="domain" description="Capsule synthesis protein CapA" evidence="2">
    <location>
        <begin position="59"/>
        <end position="285"/>
    </location>
</feature>
<reference evidence="3 4" key="1">
    <citation type="journal article" date="2016" name="Nat. Commun.">
        <title>Thousands of microbial genomes shed light on interconnected biogeochemical processes in an aquifer system.</title>
        <authorList>
            <person name="Anantharaman K."/>
            <person name="Brown C.T."/>
            <person name="Hug L.A."/>
            <person name="Sharon I."/>
            <person name="Castelle C.J."/>
            <person name="Probst A.J."/>
            <person name="Thomas B.C."/>
            <person name="Singh A."/>
            <person name="Wilkins M.J."/>
            <person name="Karaoz U."/>
            <person name="Brodie E.L."/>
            <person name="Williams K.H."/>
            <person name="Hubbard S.S."/>
            <person name="Banfield J.F."/>
        </authorList>
    </citation>
    <scope>NUCLEOTIDE SEQUENCE [LARGE SCALE GENOMIC DNA]</scope>
</reference>
<dbReference type="InterPro" id="IPR029052">
    <property type="entry name" value="Metallo-depent_PP-like"/>
</dbReference>
<dbReference type="SUPFAM" id="SSF56300">
    <property type="entry name" value="Metallo-dependent phosphatases"/>
    <property type="match status" value="1"/>
</dbReference>